<protein>
    <submittedName>
        <fullName evidence="1">Uncharacterized protein</fullName>
    </submittedName>
</protein>
<dbReference type="RefSeq" id="WP_270766624.1">
    <property type="nucleotide sequence ID" value="NZ_CP113514.1"/>
</dbReference>
<evidence type="ECO:0000313" key="1">
    <source>
        <dbReference type="EMBL" id="KAB1319985.1"/>
    </source>
</evidence>
<organism evidence="1 2">
    <name type="scientific">Bacteroides ovatus</name>
    <dbReference type="NCBI Taxonomy" id="28116"/>
    <lineage>
        <taxon>Bacteria</taxon>
        <taxon>Pseudomonadati</taxon>
        <taxon>Bacteroidota</taxon>
        <taxon>Bacteroidia</taxon>
        <taxon>Bacteroidales</taxon>
        <taxon>Bacteroidaceae</taxon>
        <taxon>Bacteroides</taxon>
    </lineage>
</organism>
<proteinExistence type="predicted"/>
<sequence length="401" mass="47624">MENWKEQYNQLECEWKKYYKDDFAEVYKYLLEDNISIDEAIIKIGANYNAEDISNLKRCDEILAQGTKLVMDNSEELINEGNAIMYDLILALSNEKIKKTLFFENLKKEDESFDDLFMSNNYKCEYGLYTYYRKLKEHKLDVFLGTEDFKNIIETLNKVCIFIKENNQHPIKIQNQLIELITLYIGMRLEYHLIIVLQGLIEWTEKIYENNNEPEKENAFELHTWILKQATRLYYSYYLSCSNQIENDFDVFFFSTMIGRYIKEHSDEYSIEAIENIIDDNNIPKIDKTLIRKIYNKCNNNQWNSIPIDDFIRLLNCDNSITLSIKKDEFNRTKVVFKNIANSIKDKGSRKKWIEFIKKEVFNNVDFMKATLRTDTSCEGYSQIDINFSSFIADLGVSPNK</sequence>
<accession>A0A6A1X554</accession>
<dbReference type="Proteomes" id="UP000375690">
    <property type="component" value="Unassembled WGS sequence"/>
</dbReference>
<name>A0A6A1X554_BACOV</name>
<comment type="caution">
    <text evidence="1">The sequence shown here is derived from an EMBL/GenBank/DDBJ whole genome shotgun (WGS) entry which is preliminary data.</text>
</comment>
<gene>
    <name evidence="1" type="ORF">F3B53_23630</name>
</gene>
<reference evidence="1 2" key="1">
    <citation type="journal article" date="2019" name="Nat. Med.">
        <title>A library of human gut bacterial isolates paired with longitudinal multiomics data enables mechanistic microbiome research.</title>
        <authorList>
            <person name="Poyet M."/>
            <person name="Groussin M."/>
            <person name="Gibbons S.M."/>
            <person name="Avila-Pacheco J."/>
            <person name="Jiang X."/>
            <person name="Kearney S.M."/>
            <person name="Perrotta A.R."/>
            <person name="Berdy B."/>
            <person name="Zhao S."/>
            <person name="Lieberman T.D."/>
            <person name="Swanson P.K."/>
            <person name="Smith M."/>
            <person name="Roesemann S."/>
            <person name="Alexander J.E."/>
            <person name="Rich S.A."/>
            <person name="Livny J."/>
            <person name="Vlamakis H."/>
            <person name="Clish C."/>
            <person name="Bullock K."/>
            <person name="Deik A."/>
            <person name="Scott J."/>
            <person name="Pierce K.A."/>
            <person name="Xavier R.J."/>
            <person name="Alm E.J."/>
        </authorList>
    </citation>
    <scope>NUCLEOTIDE SEQUENCE [LARGE SCALE GENOMIC DNA]</scope>
    <source>
        <strain evidence="1 2">BIOML-A2</strain>
    </source>
</reference>
<dbReference type="AlphaFoldDB" id="A0A6A1X554"/>
<evidence type="ECO:0000313" key="2">
    <source>
        <dbReference type="Proteomes" id="UP000375690"/>
    </source>
</evidence>
<dbReference type="EMBL" id="VWFC01000044">
    <property type="protein sequence ID" value="KAB1319985.1"/>
    <property type="molecule type" value="Genomic_DNA"/>
</dbReference>